<feature type="non-terminal residue" evidence="2">
    <location>
        <position position="131"/>
    </location>
</feature>
<feature type="compositionally biased region" description="Basic and acidic residues" evidence="1">
    <location>
        <begin position="46"/>
        <end position="66"/>
    </location>
</feature>
<dbReference type="AlphaFoldDB" id="A0A0B6Z649"/>
<feature type="region of interest" description="Disordered" evidence="1">
    <location>
        <begin position="102"/>
        <end position="131"/>
    </location>
</feature>
<feature type="non-terminal residue" evidence="2">
    <location>
        <position position="1"/>
    </location>
</feature>
<dbReference type="EMBL" id="HACG01017254">
    <property type="protein sequence ID" value="CEK64119.1"/>
    <property type="molecule type" value="Transcribed_RNA"/>
</dbReference>
<reference evidence="2" key="1">
    <citation type="submission" date="2014-12" db="EMBL/GenBank/DDBJ databases">
        <title>Insight into the proteome of Arion vulgaris.</title>
        <authorList>
            <person name="Aradska J."/>
            <person name="Bulat T."/>
            <person name="Smidak R."/>
            <person name="Sarate P."/>
            <person name="Gangsoo J."/>
            <person name="Sialana F."/>
            <person name="Bilban M."/>
            <person name="Lubec G."/>
        </authorList>
    </citation>
    <scope>NUCLEOTIDE SEQUENCE</scope>
    <source>
        <tissue evidence="2">Skin</tissue>
    </source>
</reference>
<evidence type="ECO:0000256" key="1">
    <source>
        <dbReference type="SAM" id="MobiDB-lite"/>
    </source>
</evidence>
<feature type="compositionally biased region" description="Polar residues" evidence="1">
    <location>
        <begin position="26"/>
        <end position="45"/>
    </location>
</feature>
<organism evidence="2">
    <name type="scientific">Arion vulgaris</name>
    <dbReference type="NCBI Taxonomy" id="1028688"/>
    <lineage>
        <taxon>Eukaryota</taxon>
        <taxon>Metazoa</taxon>
        <taxon>Spiralia</taxon>
        <taxon>Lophotrochozoa</taxon>
        <taxon>Mollusca</taxon>
        <taxon>Gastropoda</taxon>
        <taxon>Heterobranchia</taxon>
        <taxon>Euthyneura</taxon>
        <taxon>Panpulmonata</taxon>
        <taxon>Eupulmonata</taxon>
        <taxon>Stylommatophora</taxon>
        <taxon>Helicina</taxon>
        <taxon>Arionoidea</taxon>
        <taxon>Arionidae</taxon>
        <taxon>Arion</taxon>
    </lineage>
</organism>
<evidence type="ECO:0000313" key="2">
    <source>
        <dbReference type="EMBL" id="CEK64119.1"/>
    </source>
</evidence>
<accession>A0A0B6Z649</accession>
<feature type="compositionally biased region" description="Polar residues" evidence="1">
    <location>
        <begin position="102"/>
        <end position="112"/>
    </location>
</feature>
<feature type="region of interest" description="Disordered" evidence="1">
    <location>
        <begin position="1"/>
        <end position="66"/>
    </location>
</feature>
<sequence>SHPMSGFPLRQVSIQPRKEEDKSYDSLYSGSSGRSGTWFSQGSSLSDRHPPSPPVRERDSQNEEEFHRTKVAMREDSRYKPIPHKANFCLNLAAETMPSIQGHSELSSQRGGSNVPVGLKFINNKGEQLAD</sequence>
<gene>
    <name evidence="2" type="primary">ORF50667</name>
</gene>
<proteinExistence type="predicted"/>
<name>A0A0B6Z649_9EUPU</name>
<protein>
    <submittedName>
        <fullName evidence="2">Uncharacterized protein</fullName>
    </submittedName>
</protein>